<sequence>MDADTSFIKFAGVRGMIARNMMGSLHGGAQLTYTTDVDVSALIAARAACKAAGSAISYEDMMLKVVSTALLNHPAHNGTVDETGATLSAAIHMAFAVASPTGLMVPVVRDVQAKTLVEIADARRDLVNKAQAGKLEIKDMKGGTFTLSNLGQTRVDHFTPILNAGQIALLGVGRIRQYPSGTGTPLMGLSLTADHRVVDGWASGQFLTEIAERLESFSVDGA</sequence>
<feature type="domain" description="2-oxoacid dehydrogenase acyltransferase catalytic" evidence="4">
    <location>
        <begin position="6"/>
        <end position="217"/>
    </location>
</feature>
<dbReference type="InterPro" id="IPR023213">
    <property type="entry name" value="CAT-like_dom_sf"/>
</dbReference>
<dbReference type="InterPro" id="IPR001078">
    <property type="entry name" value="2-oxoacid_DH_actylTfrase"/>
</dbReference>
<dbReference type="Proteomes" id="UP001595444">
    <property type="component" value="Unassembled WGS sequence"/>
</dbReference>
<dbReference type="EMBL" id="JBHRSL010000025">
    <property type="protein sequence ID" value="MFC3053320.1"/>
    <property type="molecule type" value="Genomic_DNA"/>
</dbReference>
<keyword evidence="2" id="KW-0808">Transferase</keyword>
<dbReference type="RefSeq" id="WP_194211461.1">
    <property type="nucleotide sequence ID" value="NZ_CP061205.1"/>
</dbReference>
<dbReference type="PANTHER" id="PTHR43178">
    <property type="entry name" value="DIHYDROLIPOAMIDE ACETYLTRANSFERASE COMPONENT OF PYRUVATE DEHYDROGENASE COMPLEX"/>
    <property type="match status" value="1"/>
</dbReference>
<keyword evidence="6" id="KW-1185">Reference proteome</keyword>
<dbReference type="PANTHER" id="PTHR43178:SF5">
    <property type="entry name" value="LIPOAMIDE ACYLTRANSFERASE COMPONENT OF BRANCHED-CHAIN ALPHA-KETO ACID DEHYDROGENASE COMPLEX, MITOCHONDRIAL"/>
    <property type="match status" value="1"/>
</dbReference>
<organism evidence="5 6">
    <name type="scientific">Kordiimonas pumila</name>
    <dbReference type="NCBI Taxonomy" id="2161677"/>
    <lineage>
        <taxon>Bacteria</taxon>
        <taxon>Pseudomonadati</taxon>
        <taxon>Pseudomonadota</taxon>
        <taxon>Alphaproteobacteria</taxon>
        <taxon>Kordiimonadales</taxon>
        <taxon>Kordiimonadaceae</taxon>
        <taxon>Kordiimonas</taxon>
    </lineage>
</organism>
<name>A0ABV7D8V2_9PROT</name>
<evidence type="ECO:0000313" key="5">
    <source>
        <dbReference type="EMBL" id="MFC3053320.1"/>
    </source>
</evidence>
<evidence type="ECO:0000256" key="2">
    <source>
        <dbReference type="ARBA" id="ARBA00022679"/>
    </source>
</evidence>
<comment type="caution">
    <text evidence="5">The sequence shown here is derived from an EMBL/GenBank/DDBJ whole genome shotgun (WGS) entry which is preliminary data.</text>
</comment>
<evidence type="ECO:0000259" key="4">
    <source>
        <dbReference type="Pfam" id="PF00198"/>
    </source>
</evidence>
<evidence type="ECO:0000256" key="1">
    <source>
        <dbReference type="ARBA" id="ARBA00001938"/>
    </source>
</evidence>
<dbReference type="InterPro" id="IPR050743">
    <property type="entry name" value="2-oxoacid_DH_E2_comp"/>
</dbReference>
<proteinExistence type="predicted"/>
<comment type="cofactor">
    <cofactor evidence="1">
        <name>(R)-lipoate</name>
        <dbReference type="ChEBI" id="CHEBI:83088"/>
    </cofactor>
</comment>
<evidence type="ECO:0000313" key="6">
    <source>
        <dbReference type="Proteomes" id="UP001595444"/>
    </source>
</evidence>
<gene>
    <name evidence="5" type="ORF">ACFOKA_15570</name>
</gene>
<evidence type="ECO:0000256" key="3">
    <source>
        <dbReference type="ARBA" id="ARBA00023315"/>
    </source>
</evidence>
<reference evidence="6" key="1">
    <citation type="journal article" date="2019" name="Int. J. Syst. Evol. Microbiol.">
        <title>The Global Catalogue of Microorganisms (GCM) 10K type strain sequencing project: providing services to taxonomists for standard genome sequencing and annotation.</title>
        <authorList>
            <consortium name="The Broad Institute Genomics Platform"/>
            <consortium name="The Broad Institute Genome Sequencing Center for Infectious Disease"/>
            <person name="Wu L."/>
            <person name="Ma J."/>
        </authorList>
    </citation>
    <scope>NUCLEOTIDE SEQUENCE [LARGE SCALE GENOMIC DNA]</scope>
    <source>
        <strain evidence="6">KCTC 62164</strain>
    </source>
</reference>
<dbReference type="SUPFAM" id="SSF52777">
    <property type="entry name" value="CoA-dependent acyltransferases"/>
    <property type="match status" value="1"/>
</dbReference>
<dbReference type="Pfam" id="PF00198">
    <property type="entry name" value="2-oxoacid_dh"/>
    <property type="match status" value="1"/>
</dbReference>
<dbReference type="Gene3D" id="3.30.559.10">
    <property type="entry name" value="Chloramphenicol acetyltransferase-like domain"/>
    <property type="match status" value="1"/>
</dbReference>
<protein>
    <submittedName>
        <fullName evidence="5">2-oxo acid dehydrogenase subunit E2</fullName>
    </submittedName>
</protein>
<keyword evidence="3" id="KW-0012">Acyltransferase</keyword>
<accession>A0ABV7D8V2</accession>